<dbReference type="GO" id="GO:0006777">
    <property type="term" value="P:Mo-molybdopterin cofactor biosynthetic process"/>
    <property type="evidence" value="ECO:0007669"/>
    <property type="project" value="UniProtKB-KW"/>
</dbReference>
<comment type="pathway">
    <text evidence="1">Cofactor biosynthesis; molybdopterin biosynthesis.</text>
</comment>
<dbReference type="SUPFAM" id="SSF53218">
    <property type="entry name" value="Molybdenum cofactor biosynthesis proteins"/>
    <property type="match status" value="1"/>
</dbReference>
<dbReference type="InterPro" id="IPR002820">
    <property type="entry name" value="Mopterin_CF_biosynth-C_dom"/>
</dbReference>
<dbReference type="Gene3D" id="3.40.980.10">
    <property type="entry name" value="MoaB/Mog-like domain"/>
    <property type="match status" value="1"/>
</dbReference>
<evidence type="ECO:0000259" key="4">
    <source>
        <dbReference type="SMART" id="SM00852"/>
    </source>
</evidence>
<dbReference type="Pfam" id="PF01967">
    <property type="entry name" value="MoaC"/>
    <property type="match status" value="1"/>
</dbReference>
<dbReference type="InterPro" id="IPR001453">
    <property type="entry name" value="MoaB/Mog_dom"/>
</dbReference>
<dbReference type="UniPathway" id="UPA00344"/>
<evidence type="ECO:0000256" key="2">
    <source>
        <dbReference type="ARBA" id="ARBA00023150"/>
    </source>
</evidence>
<keyword evidence="6" id="KW-1185">Reference proteome</keyword>
<dbReference type="PANTHER" id="PTHR43764:SF1">
    <property type="entry name" value="MOLYBDOPTERIN MOLYBDOTRANSFERASE"/>
    <property type="match status" value="1"/>
</dbReference>
<dbReference type="CDD" id="cd00886">
    <property type="entry name" value="MogA_MoaB"/>
    <property type="match status" value="1"/>
</dbReference>
<dbReference type="OrthoDB" id="9794429at2"/>
<gene>
    <name evidence="5" type="ORF">ARC78_06420</name>
</gene>
<dbReference type="SUPFAM" id="SSF55040">
    <property type="entry name" value="Molybdenum cofactor biosynthesis protein C, MoaC"/>
    <property type="match status" value="1"/>
</dbReference>
<dbReference type="NCBIfam" id="TIGR00177">
    <property type="entry name" value="molyb_syn"/>
    <property type="match status" value="1"/>
</dbReference>
<dbReference type="SMART" id="SM00852">
    <property type="entry name" value="MoCF_biosynth"/>
    <property type="match status" value="1"/>
</dbReference>
<dbReference type="Pfam" id="PF00994">
    <property type="entry name" value="MoCF_biosynth"/>
    <property type="match status" value="1"/>
</dbReference>
<name>A0A0R0AS61_9GAMM</name>
<feature type="domain" description="MoaB/Mog" evidence="4">
    <location>
        <begin position="179"/>
        <end position="322"/>
    </location>
</feature>
<evidence type="ECO:0000256" key="1">
    <source>
        <dbReference type="ARBA" id="ARBA00005046"/>
    </source>
</evidence>
<evidence type="ECO:0000256" key="3">
    <source>
        <dbReference type="ARBA" id="ARBA00055087"/>
    </source>
</evidence>
<dbReference type="EMBL" id="LLXS01000010">
    <property type="protein sequence ID" value="KRG43953.1"/>
    <property type="molecule type" value="Genomic_DNA"/>
</dbReference>
<evidence type="ECO:0000313" key="5">
    <source>
        <dbReference type="EMBL" id="KRG43953.1"/>
    </source>
</evidence>
<dbReference type="AlphaFoldDB" id="A0A0R0AS61"/>
<dbReference type="PIRSF" id="PIRSF036594">
    <property type="entry name" value="MoaC_MogA"/>
    <property type="match status" value="1"/>
</dbReference>
<reference evidence="5 6" key="1">
    <citation type="submission" date="2015-10" db="EMBL/GenBank/DDBJ databases">
        <title>Genome sequencing and analysis of members of genus Stenotrophomonas.</title>
        <authorList>
            <person name="Patil P.P."/>
            <person name="Midha S."/>
            <person name="Patil P.B."/>
        </authorList>
    </citation>
    <scope>NUCLEOTIDE SEQUENCE [LARGE SCALE GENOMIC DNA]</scope>
    <source>
        <strain evidence="5 6">JCM 9942</strain>
    </source>
</reference>
<comment type="function">
    <text evidence="3">Catalyzes the conversion of (8S)-3',8-cyclo-7,8-dihydroguanosine 5'-triphosphate to cyclic pyranopterin monophosphate (cPMP).</text>
</comment>
<sequence>MSVGMSAAFHMADVRDKRVTRRRAVAVGELIAGPAAYPMIVERRLPKGDALVMAEIAGLQGAKSASTLMPLCHPLPLELVRVYCAPVPERQAIRVWCECASEARTGVEMEALAGVNAALLTLYDLSKPVEPALEISGIRLLFKEGGKSGVWMHPQGMATDELARFQPRSPKGLHGTRCAVITLSDRASDGRYIDESGPGLVQRLQTLGGDVETVEVLPDGIEPLAGRLQALAADGVRLCICTGGTGLGPRDLTPEALQSLGGRRVEGLAEMVRSLSAQHTQHAWLSRAEVVQLGTMLVIALPGSPRAAKQCLDILAPLLGHALAMIGGGSHDEGGHA</sequence>
<organism evidence="5 6">
    <name type="scientific">Stenotrophomonas pictorum JCM 9942</name>
    <dbReference type="NCBI Taxonomy" id="1236960"/>
    <lineage>
        <taxon>Bacteria</taxon>
        <taxon>Pseudomonadati</taxon>
        <taxon>Pseudomonadota</taxon>
        <taxon>Gammaproteobacteria</taxon>
        <taxon>Lysobacterales</taxon>
        <taxon>Lysobacteraceae</taxon>
        <taxon>Stenotrophomonas</taxon>
    </lineage>
</organism>
<accession>A0A0R0AS61</accession>
<dbReference type="InterPro" id="IPR012247">
    <property type="entry name" value="MoaC_MogA"/>
</dbReference>
<dbReference type="PANTHER" id="PTHR43764">
    <property type="entry name" value="MOLYBDENUM COFACTOR BIOSYNTHESIS"/>
    <property type="match status" value="1"/>
</dbReference>
<dbReference type="NCBIfam" id="NF002947">
    <property type="entry name" value="PRK03604.1"/>
    <property type="match status" value="1"/>
</dbReference>
<dbReference type="InterPro" id="IPR036522">
    <property type="entry name" value="MoaC_sf"/>
</dbReference>
<dbReference type="RefSeq" id="WP_054656882.1">
    <property type="nucleotide sequence ID" value="NZ_BAZI01000005.1"/>
</dbReference>
<dbReference type="Proteomes" id="UP000050836">
    <property type="component" value="Unassembled WGS sequence"/>
</dbReference>
<protein>
    <submittedName>
        <fullName evidence="5">Molybdenum cofactor biosynthesis protein MoaC</fullName>
    </submittedName>
</protein>
<dbReference type="InterPro" id="IPR036425">
    <property type="entry name" value="MoaB/Mog-like_dom_sf"/>
</dbReference>
<evidence type="ECO:0000313" key="6">
    <source>
        <dbReference type="Proteomes" id="UP000050836"/>
    </source>
</evidence>
<keyword evidence="2" id="KW-0501">Molybdenum cofactor biosynthesis</keyword>
<proteinExistence type="predicted"/>
<dbReference type="Gene3D" id="3.30.70.640">
    <property type="entry name" value="Molybdopterin cofactor biosynthesis C (MoaC) domain"/>
    <property type="match status" value="1"/>
</dbReference>
<dbReference type="InterPro" id="IPR051920">
    <property type="entry name" value="MPT_Adenylyltrnsfr/MoaC-Rel"/>
</dbReference>
<comment type="caution">
    <text evidence="5">The sequence shown here is derived from an EMBL/GenBank/DDBJ whole genome shotgun (WGS) entry which is preliminary data.</text>
</comment>